<keyword evidence="4" id="KW-0479">Metal-binding</keyword>
<dbReference type="RefSeq" id="WP_059313411.1">
    <property type="nucleotide sequence ID" value="NZ_CP013987.1"/>
</dbReference>
<dbReference type="Gene3D" id="3.30.70.1020">
    <property type="entry name" value="Trehalose-6-phosphate phosphatase related protein, domain 2"/>
    <property type="match status" value="1"/>
</dbReference>
<protein>
    <recommendedName>
        <fullName evidence="4">Trehalose 6-phosphate phosphatase</fullName>
        <ecNumber evidence="4">3.1.3.12</ecNumber>
    </recommendedName>
</protein>
<dbReference type="GO" id="GO:0000287">
    <property type="term" value="F:magnesium ion binding"/>
    <property type="evidence" value="ECO:0007669"/>
    <property type="project" value="UniProtKB-ARBA"/>
</dbReference>
<dbReference type="InterPro" id="IPR023214">
    <property type="entry name" value="HAD_sf"/>
</dbReference>
<dbReference type="GO" id="GO:0005992">
    <property type="term" value="P:trehalose biosynthetic process"/>
    <property type="evidence" value="ECO:0007669"/>
    <property type="project" value="UniProtKB-UniPathway"/>
</dbReference>
<evidence type="ECO:0000256" key="4">
    <source>
        <dbReference type="RuleBase" id="RU361117"/>
    </source>
</evidence>
<name>A0A0U4P2V2_9PSED</name>
<dbReference type="InterPro" id="IPR044651">
    <property type="entry name" value="OTSB-like"/>
</dbReference>
<sequence>MIDLDSLTSSGQPLAFFFDLDGTLAELQPRPEQVFIPAETLAALEQLARHHGVAVVSGRPLSEIDGFTAPLRLAAAGVHGAEWRDPQGETHRVTLDAEVLAQVGARLEAALAEHPDLLLERKSVAFALHYRQAPEKEALVRELAEGIAADHPEFKLQPGKCVFELKPAAASKGEAIARFLELEPFAGCLPVFLGDDRTDEEGFDVVNARGGLTIKVGEGETVAKTRLPSVEAVALWLQQLSRDLAPHYKQGD</sequence>
<dbReference type="InterPro" id="IPR006379">
    <property type="entry name" value="HAD-SF_hydro_IIB"/>
</dbReference>
<dbReference type="GO" id="GO:0004805">
    <property type="term" value="F:trehalose-phosphatase activity"/>
    <property type="evidence" value="ECO:0007669"/>
    <property type="project" value="UniProtKB-EC"/>
</dbReference>
<evidence type="ECO:0000313" key="5">
    <source>
        <dbReference type="EMBL" id="ALZ83135.1"/>
    </source>
</evidence>
<evidence type="ECO:0000256" key="1">
    <source>
        <dbReference type="ARBA" id="ARBA00005199"/>
    </source>
</evidence>
<dbReference type="PANTHER" id="PTHR43768">
    <property type="entry name" value="TREHALOSE 6-PHOSPHATE PHOSPHATASE"/>
    <property type="match status" value="1"/>
</dbReference>
<comment type="pathway">
    <text evidence="1 4">Glycan biosynthesis; trehalose biosynthesis.</text>
</comment>
<dbReference type="PANTHER" id="PTHR43768:SF3">
    <property type="entry name" value="TREHALOSE 6-PHOSPHATE PHOSPHATASE"/>
    <property type="match status" value="1"/>
</dbReference>
<evidence type="ECO:0000313" key="6">
    <source>
        <dbReference type="Proteomes" id="UP000064137"/>
    </source>
</evidence>
<dbReference type="NCBIfam" id="TIGR00685">
    <property type="entry name" value="T6PP"/>
    <property type="match status" value="1"/>
</dbReference>
<organism evidence="5 6">
    <name type="scientific">Pseudomonas oryzihabitans</name>
    <dbReference type="NCBI Taxonomy" id="47885"/>
    <lineage>
        <taxon>Bacteria</taxon>
        <taxon>Pseudomonadati</taxon>
        <taxon>Pseudomonadota</taxon>
        <taxon>Gammaproteobacteria</taxon>
        <taxon>Pseudomonadales</taxon>
        <taxon>Pseudomonadaceae</taxon>
        <taxon>Pseudomonas</taxon>
    </lineage>
</organism>
<dbReference type="OrthoDB" id="9814913at2"/>
<accession>A0A0U4P2V2</accession>
<dbReference type="KEGG" id="por:APT59_02580"/>
<dbReference type="EMBL" id="CP013987">
    <property type="protein sequence ID" value="ALZ83135.1"/>
    <property type="molecule type" value="Genomic_DNA"/>
</dbReference>
<gene>
    <name evidence="5" type="ORF">APT59_02580</name>
</gene>
<keyword evidence="4" id="KW-0460">Magnesium</keyword>
<evidence type="ECO:0000256" key="3">
    <source>
        <dbReference type="ARBA" id="ARBA00022801"/>
    </source>
</evidence>
<dbReference type="SUPFAM" id="SSF56784">
    <property type="entry name" value="HAD-like"/>
    <property type="match status" value="1"/>
</dbReference>
<dbReference type="NCBIfam" id="TIGR01484">
    <property type="entry name" value="HAD-SF-IIB"/>
    <property type="match status" value="1"/>
</dbReference>
<dbReference type="UniPathway" id="UPA00299"/>
<keyword evidence="3 4" id="KW-0378">Hydrolase</keyword>
<dbReference type="Pfam" id="PF02358">
    <property type="entry name" value="Trehalose_PPase"/>
    <property type="match status" value="1"/>
</dbReference>
<comment type="similarity">
    <text evidence="2 4">Belongs to the trehalose phosphatase family.</text>
</comment>
<comment type="function">
    <text evidence="4">Removes the phosphate from trehalose 6-phosphate to produce free trehalose.</text>
</comment>
<dbReference type="Proteomes" id="UP000064137">
    <property type="component" value="Chromosome"/>
</dbReference>
<proteinExistence type="inferred from homology"/>
<comment type="catalytic activity">
    <reaction evidence="4">
        <text>alpha,alpha-trehalose 6-phosphate + H2O = alpha,alpha-trehalose + phosphate</text>
        <dbReference type="Rhea" id="RHEA:23420"/>
        <dbReference type="ChEBI" id="CHEBI:15377"/>
        <dbReference type="ChEBI" id="CHEBI:16551"/>
        <dbReference type="ChEBI" id="CHEBI:43474"/>
        <dbReference type="ChEBI" id="CHEBI:58429"/>
        <dbReference type="EC" id="3.1.3.12"/>
    </reaction>
</comment>
<dbReference type="AlphaFoldDB" id="A0A0U4P2V2"/>
<evidence type="ECO:0000256" key="2">
    <source>
        <dbReference type="ARBA" id="ARBA00008770"/>
    </source>
</evidence>
<reference evidence="5 6" key="1">
    <citation type="submission" date="2016-01" db="EMBL/GenBank/DDBJ databases">
        <title>Annotation of Pseudomonas oryzihabitans USDA-ARS-USMARC-56511.</title>
        <authorList>
            <person name="Harhay G.P."/>
            <person name="Harhay D.M."/>
            <person name="Smith T.P.L."/>
            <person name="Bono J.L."/>
            <person name="Heaton M.P."/>
            <person name="Clawson M.L."/>
            <person name="Chitko-Mckown C.G."/>
            <person name="Capik S.F."/>
            <person name="DeDonder K.D."/>
            <person name="Apley M.D."/>
            <person name="Lubbers B.V."/>
            <person name="White B.J."/>
            <person name="Larson R.L."/>
        </authorList>
    </citation>
    <scope>NUCLEOTIDE SEQUENCE [LARGE SCALE GENOMIC DNA]</scope>
    <source>
        <strain evidence="5 6">USDA-ARS-USMARC-56511</strain>
    </source>
</reference>
<dbReference type="InterPro" id="IPR003337">
    <property type="entry name" value="Trehalose_PPase"/>
</dbReference>
<dbReference type="CDD" id="cd01627">
    <property type="entry name" value="HAD_TPP"/>
    <property type="match status" value="1"/>
</dbReference>
<dbReference type="Gene3D" id="3.40.50.1000">
    <property type="entry name" value="HAD superfamily/HAD-like"/>
    <property type="match status" value="1"/>
</dbReference>
<dbReference type="EC" id="3.1.3.12" evidence="4"/>
<comment type="cofactor">
    <cofactor evidence="4">
        <name>Mg(2+)</name>
        <dbReference type="ChEBI" id="CHEBI:18420"/>
    </cofactor>
</comment>
<dbReference type="InterPro" id="IPR036412">
    <property type="entry name" value="HAD-like_sf"/>
</dbReference>